<gene>
    <name evidence="6" type="ORF">GBAR_LOCUS12451</name>
</gene>
<dbReference type="InterPro" id="IPR000719">
    <property type="entry name" value="Prot_kinase_dom"/>
</dbReference>
<protein>
    <submittedName>
        <fullName evidence="6">Calmodulin-binding receptor-like cytoplasmic kinase 2</fullName>
    </submittedName>
</protein>
<dbReference type="PROSITE" id="PS00107">
    <property type="entry name" value="PROTEIN_KINASE_ATP"/>
    <property type="match status" value="1"/>
</dbReference>
<keyword evidence="3" id="KW-0175">Coiled coil</keyword>
<proteinExistence type="predicted"/>
<dbReference type="GO" id="GO:0005524">
    <property type="term" value="F:ATP binding"/>
    <property type="evidence" value="ECO:0007669"/>
    <property type="project" value="UniProtKB-UniRule"/>
</dbReference>
<dbReference type="PROSITE" id="PS50011">
    <property type="entry name" value="PROTEIN_KINASE_DOM"/>
    <property type="match status" value="1"/>
</dbReference>
<keyword evidence="2" id="KW-0067">ATP-binding</keyword>
<evidence type="ECO:0000256" key="4">
    <source>
        <dbReference type="SAM" id="MobiDB-lite"/>
    </source>
</evidence>
<dbReference type="SMART" id="SM00612">
    <property type="entry name" value="Kelch"/>
    <property type="match status" value="2"/>
</dbReference>
<evidence type="ECO:0000259" key="5">
    <source>
        <dbReference type="PROSITE" id="PS50011"/>
    </source>
</evidence>
<dbReference type="InterPro" id="IPR001245">
    <property type="entry name" value="Ser-Thr/Tyr_kinase_cat_dom"/>
</dbReference>
<keyword evidence="2" id="KW-0547">Nucleotide-binding</keyword>
<dbReference type="Gene3D" id="1.10.510.10">
    <property type="entry name" value="Transferase(Phosphotransferase) domain 1"/>
    <property type="match status" value="1"/>
</dbReference>
<feature type="region of interest" description="Disordered" evidence="4">
    <location>
        <begin position="1"/>
        <end position="35"/>
    </location>
</feature>
<dbReference type="Gene3D" id="3.30.200.20">
    <property type="entry name" value="Phosphorylase Kinase, domain 1"/>
    <property type="match status" value="1"/>
</dbReference>
<evidence type="ECO:0000313" key="6">
    <source>
        <dbReference type="EMBL" id="CAI8020886.1"/>
    </source>
</evidence>
<dbReference type="SUPFAM" id="SSF56112">
    <property type="entry name" value="Protein kinase-like (PK-like)"/>
    <property type="match status" value="1"/>
</dbReference>
<keyword evidence="6" id="KW-0675">Receptor</keyword>
<dbReference type="GO" id="GO:0004674">
    <property type="term" value="F:protein serine/threonine kinase activity"/>
    <property type="evidence" value="ECO:0007669"/>
    <property type="project" value="TreeGrafter"/>
</dbReference>
<comment type="caution">
    <text evidence="6">The sequence shown here is derived from an EMBL/GenBank/DDBJ whole genome shotgun (WGS) entry which is preliminary data.</text>
</comment>
<dbReference type="InterPro" id="IPR017441">
    <property type="entry name" value="Protein_kinase_ATP_BS"/>
</dbReference>
<name>A0AA35S2U3_GEOBA</name>
<sequence length="961" mass="107251">MRTPGGDIPPSPTDPRGRDPSEFSEGSKLSRPTPRAQPWLDEAIAVTSMAEGREVTLSRRDIADVLEELLEAQTHSFELGLKLKLEIHVLEAIHKEQISSKCLLKVLAEFLKQTQPPPTWRVIIDALNSRVVNLPQLANRLEAAHFPEPTSTRDIAPIHCNVTGPTVYFHPETFSTGNSDETEMLETQVLQEPAVVRGSAVYETPISKLPEKDHGETASAKNTGKKRFYSRQISVFQSEPLGSGVYGEVCKAKCDGLPCAAKIFHPRSSDRDACSIHRLWEELSSARHPNLVQYHGPYSDPKFPLPVLLMELCGENLHTFLERSPGPLLDYAQLNLTHDIAMALVYLHSNDIIHGNLTGNNVLVVSGTRAKVTDFGFSEHSAIDLRFKPPNAHYMSPNALEKGEIAKLDDIFSFGVVVIQILTRRPPQPTSLSEKVFIPQFEQNWTVSVPETKRRQSDLKIIADTNPLKPVILQCLQKDSENCPSAEQLSERLSGLKQCTREQQEGIMSRELQLVKRECEDQKKLIQVMAGEAEKHLVQIRESEIAINTLNGRIQGYEHTIEDQQRQMQENQRALEEHYLSIIASRDREIDAKDKTLRENVHAMVRELQQTKEQVRVLQSSLAQRDEIIRNLQDTVTGQEKVIQELNQQQPTGTANQQQQREEEEIVPVVTTVWSEGMNAPEKMYRGAAVVHEDTAFFRPVNSHNVYSYNNVLGTERWFALTDNPNWNFGLAVIEGTLTSVGGSTNQLLSLIQVEGKRRQWQAVFPPMPTQRSKVACVSTETALVVAGGYTTERYLSTVEVMDIGTLQWTTVRSLPHVWSEISIVHQHGALYLAGGITDSGASSAFLTCTLSDLLSSTPSRPRQGKSAWKELSSVPVAQSTLVPYRGRLLAIGGRSISGKNASEVYLYNPHNNSWNILDHMKVGRSMCLAVTLPVDRLVIVGGYTSSGHPTDSVEILECKT</sequence>
<keyword evidence="6" id="KW-0418">Kinase</keyword>
<dbReference type="Gene3D" id="2.120.10.80">
    <property type="entry name" value="Kelch-type beta propeller"/>
    <property type="match status" value="2"/>
</dbReference>
<accession>A0AA35S2U3</accession>
<keyword evidence="7" id="KW-1185">Reference proteome</keyword>
<dbReference type="EMBL" id="CASHTH010001854">
    <property type="protein sequence ID" value="CAI8020886.1"/>
    <property type="molecule type" value="Genomic_DNA"/>
</dbReference>
<organism evidence="6 7">
    <name type="scientific">Geodia barretti</name>
    <name type="common">Barrett's horny sponge</name>
    <dbReference type="NCBI Taxonomy" id="519541"/>
    <lineage>
        <taxon>Eukaryota</taxon>
        <taxon>Metazoa</taxon>
        <taxon>Porifera</taxon>
        <taxon>Demospongiae</taxon>
        <taxon>Heteroscleromorpha</taxon>
        <taxon>Tetractinellida</taxon>
        <taxon>Astrophorina</taxon>
        <taxon>Geodiidae</taxon>
        <taxon>Geodia</taxon>
    </lineage>
</organism>
<dbReference type="AlphaFoldDB" id="A0AA35S2U3"/>
<dbReference type="Pfam" id="PF07714">
    <property type="entry name" value="PK_Tyr_Ser-Thr"/>
    <property type="match status" value="1"/>
</dbReference>
<dbReference type="Proteomes" id="UP001174909">
    <property type="component" value="Unassembled WGS sequence"/>
</dbReference>
<dbReference type="InterPro" id="IPR015915">
    <property type="entry name" value="Kelch-typ_b-propeller"/>
</dbReference>
<feature type="coiled-coil region" evidence="3">
    <location>
        <begin position="547"/>
        <end position="574"/>
    </location>
</feature>
<feature type="binding site" evidence="2">
    <location>
        <position position="262"/>
    </location>
    <ligand>
        <name>ATP</name>
        <dbReference type="ChEBI" id="CHEBI:30616"/>
    </ligand>
</feature>
<evidence type="ECO:0000256" key="1">
    <source>
        <dbReference type="ARBA" id="ARBA00022441"/>
    </source>
</evidence>
<evidence type="ECO:0000313" key="7">
    <source>
        <dbReference type="Proteomes" id="UP001174909"/>
    </source>
</evidence>
<dbReference type="Pfam" id="PF01344">
    <property type="entry name" value="Kelch_1"/>
    <property type="match status" value="1"/>
</dbReference>
<keyword evidence="1" id="KW-0880">Kelch repeat</keyword>
<evidence type="ECO:0000256" key="3">
    <source>
        <dbReference type="SAM" id="Coils"/>
    </source>
</evidence>
<evidence type="ECO:0000256" key="2">
    <source>
        <dbReference type="PROSITE-ProRule" id="PRU10141"/>
    </source>
</evidence>
<dbReference type="InterPro" id="IPR011009">
    <property type="entry name" value="Kinase-like_dom_sf"/>
</dbReference>
<dbReference type="SUPFAM" id="SSF117281">
    <property type="entry name" value="Kelch motif"/>
    <property type="match status" value="1"/>
</dbReference>
<keyword evidence="6" id="KW-0808">Transferase</keyword>
<reference evidence="6" key="1">
    <citation type="submission" date="2023-03" db="EMBL/GenBank/DDBJ databases">
        <authorList>
            <person name="Steffen K."/>
            <person name="Cardenas P."/>
        </authorList>
    </citation>
    <scope>NUCLEOTIDE SEQUENCE</scope>
</reference>
<feature type="domain" description="Protein kinase" evidence="5">
    <location>
        <begin position="235"/>
        <end position="496"/>
    </location>
</feature>
<dbReference type="PANTHER" id="PTHR44329">
    <property type="entry name" value="SERINE/THREONINE-PROTEIN KINASE TNNI3K-RELATED"/>
    <property type="match status" value="1"/>
</dbReference>
<dbReference type="InterPro" id="IPR006652">
    <property type="entry name" value="Kelch_1"/>
</dbReference>
<dbReference type="InterPro" id="IPR051681">
    <property type="entry name" value="Ser/Thr_Kinases-Pseudokinases"/>
</dbReference>